<organism evidence="2 3">
    <name type="scientific">Aspergillus ochraceoroseus</name>
    <dbReference type="NCBI Taxonomy" id="138278"/>
    <lineage>
        <taxon>Eukaryota</taxon>
        <taxon>Fungi</taxon>
        <taxon>Dikarya</taxon>
        <taxon>Ascomycota</taxon>
        <taxon>Pezizomycotina</taxon>
        <taxon>Eurotiomycetes</taxon>
        <taxon>Eurotiomycetidae</taxon>
        <taxon>Eurotiales</taxon>
        <taxon>Aspergillaceae</taxon>
        <taxon>Aspergillus</taxon>
        <taxon>Aspergillus subgen. Nidulantes</taxon>
    </lineage>
</organism>
<dbReference type="PANTHER" id="PTHR44157:SF1">
    <property type="entry name" value="DNAJ HOMOLOG SUBFAMILY C MEMBER 11"/>
    <property type="match status" value="1"/>
</dbReference>
<protein>
    <submittedName>
        <fullName evidence="2">DnaJ domain protein</fullName>
    </submittedName>
</protein>
<gene>
    <name evidence="2" type="ORF">AOCH_004042</name>
</gene>
<dbReference type="OrthoDB" id="666364at2759"/>
<feature type="non-terminal residue" evidence="2">
    <location>
        <position position="133"/>
    </location>
</feature>
<dbReference type="AlphaFoldDB" id="A0A0F8WNG6"/>
<dbReference type="GO" id="GO:0005739">
    <property type="term" value="C:mitochondrion"/>
    <property type="evidence" value="ECO:0007669"/>
    <property type="project" value="GOC"/>
</dbReference>
<accession>A0A0F8WNG6</accession>
<dbReference type="SUPFAM" id="SSF46565">
    <property type="entry name" value="Chaperone J-domain"/>
    <property type="match status" value="1"/>
</dbReference>
<comment type="caution">
    <text evidence="2">The sequence shown here is derived from an EMBL/GenBank/DDBJ whole genome shotgun (WGS) entry which is preliminary data.</text>
</comment>
<dbReference type="InterPro" id="IPR052243">
    <property type="entry name" value="Mito_inner_membrane_organizer"/>
</dbReference>
<dbReference type="CDD" id="cd06257">
    <property type="entry name" value="DnaJ"/>
    <property type="match status" value="1"/>
</dbReference>
<dbReference type="GO" id="GO:0042407">
    <property type="term" value="P:cristae formation"/>
    <property type="evidence" value="ECO:0007669"/>
    <property type="project" value="TreeGrafter"/>
</dbReference>
<dbReference type="VEuPathDB" id="FungiDB:P175DRAFT_0479778"/>
<dbReference type="PROSITE" id="PS50076">
    <property type="entry name" value="DNAJ_2"/>
    <property type="match status" value="1"/>
</dbReference>
<dbReference type="Pfam" id="PF00226">
    <property type="entry name" value="DnaJ"/>
    <property type="match status" value="1"/>
</dbReference>
<dbReference type="PROSITE" id="PS00636">
    <property type="entry name" value="DNAJ_1"/>
    <property type="match status" value="1"/>
</dbReference>
<dbReference type="Proteomes" id="UP000034947">
    <property type="component" value="Unassembled WGS sequence"/>
</dbReference>
<keyword evidence="3" id="KW-1185">Reference proteome</keyword>
<dbReference type="PANTHER" id="PTHR44157">
    <property type="entry name" value="DNAJ HOMOLOG SUBFAMILY C MEMBER 11"/>
    <property type="match status" value="1"/>
</dbReference>
<dbReference type="Gene3D" id="1.10.287.110">
    <property type="entry name" value="DnaJ domain"/>
    <property type="match status" value="1"/>
</dbReference>
<evidence type="ECO:0000259" key="1">
    <source>
        <dbReference type="PROSITE" id="PS50076"/>
    </source>
</evidence>
<dbReference type="InterPro" id="IPR036869">
    <property type="entry name" value="J_dom_sf"/>
</dbReference>
<reference evidence="2 3" key="1">
    <citation type="submission" date="2015-02" db="EMBL/GenBank/DDBJ databases">
        <title>Draft Genome Sequences of Two Closely-Related Aflatoxigenic Aspergillus Species Obtained from the Cote d'Ivoire.</title>
        <authorList>
            <person name="Moore G.G."/>
            <person name="Beltz S.B."/>
            <person name="Mack B.M."/>
        </authorList>
    </citation>
    <scope>NUCLEOTIDE SEQUENCE [LARGE SCALE GENOMIC DNA]</scope>
    <source>
        <strain evidence="2 3">SRRC1432</strain>
    </source>
</reference>
<dbReference type="InterPro" id="IPR001623">
    <property type="entry name" value="DnaJ_domain"/>
</dbReference>
<dbReference type="SMART" id="SM00271">
    <property type="entry name" value="DnaJ"/>
    <property type="match status" value="1"/>
</dbReference>
<evidence type="ECO:0000313" key="3">
    <source>
        <dbReference type="Proteomes" id="UP000034947"/>
    </source>
</evidence>
<dbReference type="InterPro" id="IPR018253">
    <property type="entry name" value="DnaJ_domain_CS"/>
</dbReference>
<dbReference type="EMBL" id="JYKN01003368">
    <property type="protein sequence ID" value="KKK12852.1"/>
    <property type="molecule type" value="Genomic_DNA"/>
</dbReference>
<sequence>MPFNADDPVSVRDEDNDYYFPEAMSTNHGPDQLDGTAAANDTDTYALLMSYPAEVDYYTLLGLPRDPPPAEAAIRSAYRNLTLSFHPDKQPPESREAAERLFSRIYDAYETLMDPRKRVVYDLLGAEGVREEW</sequence>
<proteinExistence type="predicted"/>
<evidence type="ECO:0000313" key="2">
    <source>
        <dbReference type="EMBL" id="KKK12852.1"/>
    </source>
</evidence>
<feature type="domain" description="J" evidence="1">
    <location>
        <begin position="56"/>
        <end position="125"/>
    </location>
</feature>
<dbReference type="PRINTS" id="PR00625">
    <property type="entry name" value="JDOMAIN"/>
</dbReference>
<name>A0A0F8WNG6_9EURO</name>